<dbReference type="InterPro" id="IPR002314">
    <property type="entry name" value="aa-tRNA-synt_IIb"/>
</dbReference>
<dbReference type="InterPro" id="IPR004499">
    <property type="entry name" value="Pro-tRNA-ligase_IIa_arc-type"/>
</dbReference>
<name>A0ABQ5K1L8_9EUKA</name>
<comment type="caution">
    <text evidence="4">The sequence shown here is derived from an EMBL/GenBank/DDBJ whole genome shotgun (WGS) entry which is preliminary data.</text>
</comment>
<dbReference type="InterPro" id="IPR004154">
    <property type="entry name" value="Anticodon-bd"/>
</dbReference>
<sequence length="639" mass="72244">SDGSPHSTSSLTKETSEGTDRTEESEGKGIGIERRRSRSRRGRRRRSGKSSSSPTTATGDITDEGEHGIDHKHANMYILEDTQTTTTTYSRSHYDLQTDEIPEVSMDGKDEDPTFTFPRSPMDTGNFQALASKLGKKLTPSSTMVTGKIAGFMNYYYSDLHYPKYFVGLFSPKAFLTLVHSVYASSSSIDTDDFLRTLLFLVPPYLTSWIRNMRAKKDESDEIVSEEREEKEEKGRSIADSRGIGEEMTDVNGHHISYPSLFSVGNVDLSEEVEEKEQIGFFIQTNVHQTYSVYRHETKNTRPLIRVREIPWNEAHTCHTTKEDALENLRMAWVGYKRVIEETLGFTGLILTRPDWDRFGGGECSEVMDTIMPCGRVLQTVGAHYLGQKFAKACDIKYLDEKNEFQHVWMTCYGVSTRLLAATLAVHGDDTGFILPPAIARYQVVVVPIIMKKKDSEVVFARCEEIMKDLQEAGIRATLDRSDQKPGAKFFHWEMKGVPLRIEVGPRDVKNGCSMFAPRLGGRAAKHIVKNEDMIGEVKKELDLMLVKLRERGFKFHSDRVTFCETIEEVKEAIEKKGGFARVPFFSMGFDGQDADDEMRELTGGEVRGFLASEEHEEGVKCLITGKPAKYWGYVARAY</sequence>
<evidence type="ECO:0000256" key="1">
    <source>
        <dbReference type="ARBA" id="ARBA00012831"/>
    </source>
</evidence>
<gene>
    <name evidence="4" type="ORF">ADUPG1_011972</name>
</gene>
<dbReference type="Proteomes" id="UP001057375">
    <property type="component" value="Unassembled WGS sequence"/>
</dbReference>
<dbReference type="InterPro" id="IPR016061">
    <property type="entry name" value="Pro-tRNA_ligase_II_C"/>
</dbReference>
<feature type="non-terminal residue" evidence="4">
    <location>
        <position position="1"/>
    </location>
</feature>
<dbReference type="Gene3D" id="3.30.930.10">
    <property type="entry name" value="Bira Bifunctional Protein, Domain 2"/>
    <property type="match status" value="1"/>
</dbReference>
<evidence type="ECO:0000256" key="2">
    <source>
        <dbReference type="SAM" id="MobiDB-lite"/>
    </source>
</evidence>
<reference evidence="4" key="1">
    <citation type="submission" date="2022-03" db="EMBL/GenBank/DDBJ databases">
        <title>Draft genome sequence of Aduncisulcus paluster, a free-living microaerophilic Fornicata.</title>
        <authorList>
            <person name="Yuyama I."/>
            <person name="Kume K."/>
            <person name="Tamura T."/>
            <person name="Inagaki Y."/>
            <person name="Hashimoto T."/>
        </authorList>
    </citation>
    <scope>NUCLEOTIDE SEQUENCE</scope>
    <source>
        <strain evidence="4">NY0171</strain>
    </source>
</reference>
<keyword evidence="5" id="KW-1185">Reference proteome</keyword>
<dbReference type="PANTHER" id="PTHR43382:SF3">
    <property type="entry name" value="PROLINE--TRNA LIGASE, CHLOROPLASTIC_MITOCHONDRIAL"/>
    <property type="match status" value="1"/>
</dbReference>
<evidence type="ECO:0000313" key="5">
    <source>
        <dbReference type="Proteomes" id="UP001057375"/>
    </source>
</evidence>
<evidence type="ECO:0000313" key="4">
    <source>
        <dbReference type="EMBL" id="GKT21729.1"/>
    </source>
</evidence>
<feature type="compositionally biased region" description="Polar residues" evidence="2">
    <location>
        <begin position="1"/>
        <end position="13"/>
    </location>
</feature>
<feature type="compositionally biased region" description="Basic residues" evidence="2">
    <location>
        <begin position="35"/>
        <end position="48"/>
    </location>
</feature>
<dbReference type="InterPro" id="IPR036621">
    <property type="entry name" value="Anticodon-bd_dom_sf"/>
</dbReference>
<protein>
    <recommendedName>
        <fullName evidence="1">proline--tRNA ligase</fullName>
        <ecNumber evidence="1">6.1.1.15</ecNumber>
    </recommendedName>
</protein>
<dbReference type="SUPFAM" id="SSF52954">
    <property type="entry name" value="Class II aaRS ABD-related"/>
    <property type="match status" value="1"/>
</dbReference>
<dbReference type="Gene3D" id="3.40.50.800">
    <property type="entry name" value="Anticodon-binding domain"/>
    <property type="match status" value="1"/>
</dbReference>
<feature type="compositionally biased region" description="Basic and acidic residues" evidence="2">
    <location>
        <begin position="14"/>
        <end position="34"/>
    </location>
</feature>
<dbReference type="Pfam" id="PF09180">
    <property type="entry name" value="ProRS-C_1"/>
    <property type="match status" value="1"/>
</dbReference>
<dbReference type="SUPFAM" id="SSF64586">
    <property type="entry name" value="C-terminal domain of ProRS"/>
    <property type="match status" value="1"/>
</dbReference>
<dbReference type="SMART" id="SM00946">
    <property type="entry name" value="ProRS-C_1"/>
    <property type="match status" value="1"/>
</dbReference>
<dbReference type="Pfam" id="PF03129">
    <property type="entry name" value="HGTP_anticodon"/>
    <property type="match status" value="1"/>
</dbReference>
<dbReference type="InterPro" id="IPR045864">
    <property type="entry name" value="aa-tRNA-synth_II/BPL/LPL"/>
</dbReference>
<organism evidence="4 5">
    <name type="scientific">Aduncisulcus paluster</name>
    <dbReference type="NCBI Taxonomy" id="2918883"/>
    <lineage>
        <taxon>Eukaryota</taxon>
        <taxon>Metamonada</taxon>
        <taxon>Carpediemonas-like organisms</taxon>
        <taxon>Aduncisulcus</taxon>
    </lineage>
</organism>
<dbReference type="Pfam" id="PF00587">
    <property type="entry name" value="tRNA-synt_2b"/>
    <property type="match status" value="1"/>
</dbReference>
<dbReference type="InterPro" id="IPR017449">
    <property type="entry name" value="Pro-tRNA_synth_II"/>
</dbReference>
<feature type="domain" description="Proline-tRNA ligase class II C-terminal" evidence="3">
    <location>
        <begin position="567"/>
        <end position="639"/>
    </location>
</feature>
<dbReference type="PANTHER" id="PTHR43382">
    <property type="entry name" value="PROLYL-TRNA SYNTHETASE"/>
    <property type="match status" value="1"/>
</dbReference>
<accession>A0ABQ5K1L8</accession>
<dbReference type="Gene3D" id="3.30.110.30">
    <property type="entry name" value="C-terminal domain of ProRS"/>
    <property type="match status" value="1"/>
</dbReference>
<dbReference type="EMBL" id="BQXS01012339">
    <property type="protein sequence ID" value="GKT21729.1"/>
    <property type="molecule type" value="Genomic_DNA"/>
</dbReference>
<feature type="region of interest" description="Disordered" evidence="2">
    <location>
        <begin position="220"/>
        <end position="239"/>
    </location>
</feature>
<feature type="region of interest" description="Disordered" evidence="2">
    <location>
        <begin position="1"/>
        <end position="69"/>
    </location>
</feature>
<dbReference type="SUPFAM" id="SSF55681">
    <property type="entry name" value="Class II aaRS and biotin synthetases"/>
    <property type="match status" value="1"/>
</dbReference>
<evidence type="ECO:0000259" key="3">
    <source>
        <dbReference type="SMART" id="SM00946"/>
    </source>
</evidence>
<dbReference type="EC" id="6.1.1.15" evidence="1"/>
<proteinExistence type="predicted"/>